<keyword evidence="1" id="KW-0472">Membrane</keyword>
<keyword evidence="1" id="KW-1133">Transmembrane helix</keyword>
<keyword evidence="1" id="KW-0812">Transmembrane</keyword>
<sequence>MDFELLGNVGWREGLILVIVLLLSYIVVLFLRMRRLQNERSVSAIPPRLAQSALAAYTGIQEADAAVPATPVPAAAESKAKASASGASAEAASAAAAVPAVAAEELDFAWNEPPPEIPGQALIDALQEDVYHLRCAVDELRDELREGLLAAREDFRHQLLQISQIAESSAQAASPLYNDAMQMAAQGQDAATIAQHCGIARAEADLVVALVRNRNDGS</sequence>
<evidence type="ECO:0000313" key="3">
    <source>
        <dbReference type="Proteomes" id="UP000253831"/>
    </source>
</evidence>
<dbReference type="EMBL" id="QPGA01000014">
    <property type="protein sequence ID" value="RDE50788.1"/>
    <property type="molecule type" value="Genomic_DNA"/>
</dbReference>
<dbReference type="InterPro" id="IPR021244">
    <property type="entry name" value="DUF2802"/>
</dbReference>
<accession>A0A369XTS2</accession>
<evidence type="ECO:0000313" key="2">
    <source>
        <dbReference type="EMBL" id="RDE50788.1"/>
    </source>
</evidence>
<feature type="transmembrane region" description="Helical" evidence="1">
    <location>
        <begin position="14"/>
        <end position="31"/>
    </location>
</feature>
<proteinExistence type="predicted"/>
<protein>
    <submittedName>
        <fullName evidence="2">DUF2802 domain-containing protein</fullName>
    </submittedName>
</protein>
<dbReference type="Proteomes" id="UP000253831">
    <property type="component" value="Unassembled WGS sequence"/>
</dbReference>
<comment type="caution">
    <text evidence="2">The sequence shown here is derived from an EMBL/GenBank/DDBJ whole genome shotgun (WGS) entry which is preliminary data.</text>
</comment>
<gene>
    <name evidence="2" type="ORF">DVS81_09135</name>
</gene>
<dbReference type="AlphaFoldDB" id="A0A369XTS2"/>
<organism evidence="2 3">
    <name type="scientific">Candidatus Accumulibacter meliphilus</name>
    <dbReference type="NCBI Taxonomy" id="2211374"/>
    <lineage>
        <taxon>Bacteria</taxon>
        <taxon>Pseudomonadati</taxon>
        <taxon>Pseudomonadota</taxon>
        <taxon>Betaproteobacteria</taxon>
        <taxon>Candidatus Accumulibacter</taxon>
    </lineage>
</organism>
<name>A0A369XTS2_9PROT</name>
<evidence type="ECO:0000256" key="1">
    <source>
        <dbReference type="SAM" id="Phobius"/>
    </source>
</evidence>
<dbReference type="Pfam" id="PF10975">
    <property type="entry name" value="DUF2802"/>
    <property type="match status" value="1"/>
</dbReference>
<reference evidence="2 3" key="1">
    <citation type="submission" date="2018-05" db="EMBL/GenBank/DDBJ databases">
        <title>Integrated omic analyses show evidence that a Ca. Accumulibacter phosphatis strain performs denitrification under micro-aerobic conditions.</title>
        <authorList>
            <person name="Camejo P.Y."/>
            <person name="Katherine M.D."/>
            <person name="Daniel N.R."/>
        </authorList>
    </citation>
    <scope>NUCLEOTIDE SEQUENCE [LARGE SCALE GENOMIC DNA]</scope>
    <source>
        <strain evidence="2">UW-LDO-IC</strain>
    </source>
</reference>